<comment type="caution">
    <text evidence="6">The sequence shown here is derived from an EMBL/GenBank/DDBJ whole genome shotgun (WGS) entry which is preliminary data.</text>
</comment>
<evidence type="ECO:0000313" key="6">
    <source>
        <dbReference type="EMBL" id="OMJ25704.1"/>
    </source>
</evidence>
<evidence type="ECO:0000259" key="5">
    <source>
        <dbReference type="Pfam" id="PF25151"/>
    </source>
</evidence>
<evidence type="ECO:0000256" key="1">
    <source>
        <dbReference type="ARBA" id="ARBA00010409"/>
    </source>
</evidence>
<dbReference type="Proteomes" id="UP000187429">
    <property type="component" value="Unassembled WGS sequence"/>
</dbReference>
<dbReference type="InterPro" id="IPR056843">
    <property type="entry name" value="THADA-like_TPR"/>
</dbReference>
<feature type="domain" description="DUF2428" evidence="3">
    <location>
        <begin position="1242"/>
        <end position="1561"/>
    </location>
</feature>
<name>A0A1R1YFQ0_9FUNG</name>
<evidence type="ECO:0000313" key="7">
    <source>
        <dbReference type="Proteomes" id="UP000187429"/>
    </source>
</evidence>
<dbReference type="InterPro" id="IPR016024">
    <property type="entry name" value="ARM-type_fold"/>
</dbReference>
<dbReference type="PANTHER" id="PTHR14387:SF0">
    <property type="entry name" value="DUF2428 DOMAIN-CONTAINING PROTEIN"/>
    <property type="match status" value="1"/>
</dbReference>
<evidence type="ECO:0000256" key="2">
    <source>
        <dbReference type="ARBA" id="ARBA00022694"/>
    </source>
</evidence>
<accession>A0A1R1YFQ0</accession>
<dbReference type="GO" id="GO:0005829">
    <property type="term" value="C:cytosol"/>
    <property type="evidence" value="ECO:0007669"/>
    <property type="project" value="TreeGrafter"/>
</dbReference>
<dbReference type="InterPro" id="IPR019442">
    <property type="entry name" value="THADA/TRM732_DUF2428"/>
</dbReference>
<dbReference type="Pfam" id="PF25150">
    <property type="entry name" value="TPR_Trm732"/>
    <property type="match status" value="1"/>
</dbReference>
<gene>
    <name evidence="6" type="ORF">AYI69_g4200</name>
</gene>
<feature type="domain" description="tRNA (32-2'-O)-methyltransferase regulator THADA-like TPR repeats region" evidence="4">
    <location>
        <begin position="829"/>
        <end position="980"/>
    </location>
</feature>
<dbReference type="SUPFAM" id="SSF48371">
    <property type="entry name" value="ARM repeat"/>
    <property type="match status" value="1"/>
</dbReference>
<evidence type="ECO:0000259" key="3">
    <source>
        <dbReference type="Pfam" id="PF10350"/>
    </source>
</evidence>
<evidence type="ECO:0000259" key="4">
    <source>
        <dbReference type="Pfam" id="PF25150"/>
    </source>
</evidence>
<organism evidence="6 7">
    <name type="scientific">Smittium culicis</name>
    <dbReference type="NCBI Taxonomy" id="133412"/>
    <lineage>
        <taxon>Eukaryota</taxon>
        <taxon>Fungi</taxon>
        <taxon>Fungi incertae sedis</taxon>
        <taxon>Zoopagomycota</taxon>
        <taxon>Kickxellomycotina</taxon>
        <taxon>Harpellomycetes</taxon>
        <taxon>Harpellales</taxon>
        <taxon>Legeriomycetaceae</taxon>
        <taxon>Smittium</taxon>
    </lineage>
</organism>
<dbReference type="Pfam" id="PF25151">
    <property type="entry name" value="TPR_Trm732_C"/>
    <property type="match status" value="1"/>
</dbReference>
<dbReference type="OrthoDB" id="73997at2759"/>
<dbReference type="GO" id="GO:0030488">
    <property type="term" value="P:tRNA methylation"/>
    <property type="evidence" value="ECO:0007669"/>
    <property type="project" value="TreeGrafter"/>
</dbReference>
<comment type="similarity">
    <text evidence="1">Belongs to the THADA family.</text>
</comment>
<feature type="domain" description="tRNA (32-2'-O)-methyltransferase regulator THADA-like C-terminal TPR repeats region" evidence="5">
    <location>
        <begin position="1564"/>
        <end position="1680"/>
    </location>
</feature>
<dbReference type="InterPro" id="IPR056842">
    <property type="entry name" value="THADA-like_TPR_C"/>
</dbReference>
<keyword evidence="7" id="KW-1185">Reference proteome</keyword>
<proteinExistence type="inferred from homology"/>
<dbReference type="InterPro" id="IPR051954">
    <property type="entry name" value="tRNA_methyltransferase_THADA"/>
</dbReference>
<keyword evidence="2" id="KW-0819">tRNA processing</keyword>
<dbReference type="PANTHER" id="PTHR14387">
    <property type="entry name" value="THADA/DEATH RECEPTOR INTERACTING PROTEIN"/>
    <property type="match status" value="1"/>
</dbReference>
<sequence length="2561" mass="289380">MNTSENGKAFRSPISFWPGWLDLFSADKIQIDSELEKNIKIESQYSTPSSKCIIEILSLFSNIFSITSNFVSRDNESWEYQNTHLKQLEGKLGLAVKKVNTESIKISKLNLDSPVSDLQNMVFSSFLSTQDPIVRRLLLSTIKKLFDLDEKLFLKTADDKLKLFIRNDHSSTSTISDLVSYELSTFNLQPISTKASGLHMFLTMPFGPIILNSRFPEIFDFFYSHYKIQIEFIQSQFNSHLPCYPQDEQENVGSKNLSLFDIISSSQHVGKMLLLVITKSEISNDQNIIKYNHKIKSLISLSKRLLFINSSSFGMESREISSLIIVSSLQILFSNSKANLSYSLFALQNVAAEQFNTPVAIICVNRAILSRIQNDVDILLAPNTHSNSSSASNISSILQVSFKQISDLCGKPNLTPIVKVVTFESLSLWINKLHKLIINEVERFNSPKLSDIESSLDSNLISLSDSKFYNLNFSSVQLGKSLISNHSSSLLDLIWSYWEDQLDTVQHKVKDIFVALLDLSLVIDKFNDIHFSGIPKEKKNANTDTESYPGSKPNFVDSVLDQIISMDWSQKIKYSLLAILSQKLGTSFLLSKQPNLILTALEKMQNPMLASRISTLISALLVNYSIQKKSTSKLSPIALYMNQIYPTDQNNKPELDLLNVWAIPISSALINHSSKLTKLISHHILPIAFKTFPALLSLITANILLDNALPSSSFKNSSLENYEYFTPISESFYSEKDPVDDYFDEADTNIDKLKSGINYIDNISNMKLESIIAVLYAAKTLGLITPAETAFKDLTYIPVFAKIEITSKSGYTYSKSTESYLNAHKWEEIAQIVSTSLKSAINNPSLSVRADLLGLLCYSNKISDPLYDSETEFIRSILLKSGNSQNAEFRQRRYSIMVTFAEKLEFLNINAWKKIDKYFKSSRLEGQQTSLKIYSESENTVNKIGHILNWWYKLAIEDCLYPSSNFVRVSSGIQHLSIIHKHFSLAINGDPLNSLASDPNNPKNVPQNVDITLISSILGKNSIDHIFNACIDSIISVLVHDTFESNRLAAFELLRKWPINMDIETNYIIKDLTRVSNSLNRNHAWLKNIVSIAIIKCFHTRPNDNEAGAYLLCFLLSKFVVEKKLFLDLYDGEIVNGTDSKIMSFISNLTKNELSKDEYEYIVGNLADGTVQICYFLYQLVEMFIDSVDLMKQNLLHSALKKPITGLLLSIKLILSKNEVFLNPQFYKKNSAASNLLNIIFNNLTFGSNKAMDLVMSVLSNQSPEGNVPASFKEMEINSKFIYNNTNQSDIDEAEKSYVKKIPTKSKNLASKNSSNYDPNIQLILSYCWRVVKESAGNLATIVCTLPASDLDFTYSINEVTNIHNIKTCQKEEIKGEPISLEFSSLLKYSSNSYIISDNLIISTGETLFKMLTSLRHRGAFAAVYTEFAKVCKRIYNSKVPEIKSLIEKWLELCIDNMVKKQISITRRSAGWPYCLLALLSSDKDCKIVYLPGIVKRLFEISEKNVIVDINETNLVDLPQVHAINMLRNLFVDKFVTNDMIPFTEQGMVLALNGLESNHWAIKNACGLLFASLMERLFGIKKNKIESAKENSISARELFTKFPGLHSLIYKKLESASKELVYHSSLLNNHEKNQDIFRNGVNSSFFVFSNNLDFVNPSLYPILTLLSRLHQPNTFQVDSEIEDDFTNDTSLSLNDKPQTSLSLEVIGNSVKYETGQLVISQTLKKFVSMVSSCSKSPVIKTRLMAADSLASILPLYYIPDMAKKLLISIENSLTKINLKKHGISKRNSHPDSKSSKYEDSLADVSTNLTYSDNFGDESTNNMYFAVDYNDIHGKSVQVLKLFEVYLNQLYVAPNKLGFLSRIIGHTLPTLKHVFELTVSNNFDCEIVRVIILQIILIVVGNMEWDDIYEKYIDQFKRGIGASNSDNVDESLMNEKFELEEFSKCVYFTAVRPFFGLKLTDSDTIITRYSDTEMKCKRSDGEISVTDDCNGYSRNGKYNNIIGFSDTILSLSKISLKLEEYFWNSSYKKDSIKDQEKNSILVLISNILDIGSVYEVQLFCMDWIIYFIPKLSTQLTSDSEFIQETLHLVIQKVLKIVFKPENSNKLENAGPQVKKLVLASDPILVAKGLKLLYNLLDILKLLNTIPGSNSTCLSMLRDTYLPGLESLIDPDTSVMVRCCLLNYIVSLYGILFFTNKSGKIFTGDETESEIRYGFVKVLDLISEWSDEESILPYRESACDATSRLVLSSSETILDRRDNKVSIVAGNINYSVIISLFNLLFDDDEDIRAKSSETVSKFLSLRKNETVYNALSNDFAAVSLLNEFLFQNNCLHISNEKTDSTSVKEYEAANSISRLDVSIGDKVNLVKGLVGVLKIELGKWNCKGERGEFLVLFEQEPKNVYKESTEVVTLICDVIRKFSKENLNLFSRTGYENTKQEEWYLELKNTINDLVDLSANVIKLVNVDKFSVESVLSMTKAEFSSIINNLSVIKLVTALRNGFSILGETSSDSIKLENDEIWYNELALADLVDFSYKISEILKSSSANQTISKSYSMHPKIMGVLRS</sequence>
<dbReference type="EMBL" id="LSSM01001594">
    <property type="protein sequence ID" value="OMJ25704.1"/>
    <property type="molecule type" value="Genomic_DNA"/>
</dbReference>
<reference evidence="7" key="1">
    <citation type="submission" date="2017-01" db="EMBL/GenBank/DDBJ databases">
        <authorList>
            <person name="Wang Y."/>
            <person name="White M."/>
            <person name="Kvist S."/>
            <person name="Moncalvo J.-M."/>
        </authorList>
    </citation>
    <scope>NUCLEOTIDE SEQUENCE [LARGE SCALE GENOMIC DNA]</scope>
    <source>
        <strain evidence="7">ID-206-W2</strain>
    </source>
</reference>
<dbReference type="Pfam" id="PF10350">
    <property type="entry name" value="DUF2428"/>
    <property type="match status" value="1"/>
</dbReference>
<protein>
    <submittedName>
        <fullName evidence="6">Thyroid adenoma-associated protein-like protein</fullName>
    </submittedName>
</protein>